<gene>
    <name evidence="1" type="ORF">LC586_17065</name>
</gene>
<accession>A0ABS8IAU2</accession>
<comment type="caution">
    <text evidence="1">The sequence shown here is derived from an EMBL/GenBank/DDBJ whole genome shotgun (WGS) entry which is preliminary data.</text>
</comment>
<organism evidence="1 2">
    <name type="scientific">Nostoc favosum CHAB5714</name>
    <dbReference type="NCBI Taxonomy" id="2780399"/>
    <lineage>
        <taxon>Bacteria</taxon>
        <taxon>Bacillati</taxon>
        <taxon>Cyanobacteriota</taxon>
        <taxon>Cyanophyceae</taxon>
        <taxon>Nostocales</taxon>
        <taxon>Nostocaceae</taxon>
        <taxon>Nostoc</taxon>
        <taxon>Nostoc favosum</taxon>
    </lineage>
</organism>
<proteinExistence type="predicted"/>
<protein>
    <submittedName>
        <fullName evidence="1">GIY-YIG nuclease family protein</fullName>
    </submittedName>
</protein>
<evidence type="ECO:0000313" key="2">
    <source>
        <dbReference type="Proteomes" id="UP001199525"/>
    </source>
</evidence>
<sequence>MSVLLDNQLVGTLPVIPLQPNQLNLFPEVKPTPARRAEGLVMSADALLKWKSQILDYQQKVRESKPPQQTALFDLAPNHCDPDRIDPLQLSVRSLSFWRMPADSPGDACLYFVVDSAAGLILYVGETCRSNKRWKGIHACKDYIASYQDLHYRYEMKTAVNIAFWWDTPTDRRARQELELSLILKWRSPFNKENWERWGQPFS</sequence>
<reference evidence="1 2" key="1">
    <citation type="journal article" date="2021" name="Microorganisms">
        <title>Genome Evolution of Filamentous Cyanobacterium Nostoc Species: From Facultative Symbiosis to Free Living.</title>
        <authorList>
            <person name="Huo D."/>
            <person name="Li H."/>
            <person name="Cai F."/>
            <person name="Guo X."/>
            <person name="Qiao Z."/>
            <person name="Wang W."/>
            <person name="Yu G."/>
            <person name="Li R."/>
        </authorList>
    </citation>
    <scope>NUCLEOTIDE SEQUENCE [LARGE SCALE GENOMIC DNA]</scope>
    <source>
        <strain evidence="1 2">CHAB 5714</strain>
    </source>
</reference>
<evidence type="ECO:0000313" key="1">
    <source>
        <dbReference type="EMBL" id="MCC5600883.1"/>
    </source>
</evidence>
<keyword evidence="2" id="KW-1185">Reference proteome</keyword>
<dbReference type="Proteomes" id="UP001199525">
    <property type="component" value="Unassembled WGS sequence"/>
</dbReference>
<name>A0ABS8IAU2_9NOSO</name>
<dbReference type="EMBL" id="JAIVFQ010000023">
    <property type="protein sequence ID" value="MCC5600883.1"/>
    <property type="molecule type" value="Genomic_DNA"/>
</dbReference>